<keyword evidence="1" id="KW-0347">Helicase</keyword>
<keyword evidence="2" id="KW-1185">Reference proteome</keyword>
<protein>
    <submittedName>
        <fullName evidence="1">ATP-dependent DNA helicase</fullName>
    </submittedName>
</protein>
<keyword evidence="1" id="KW-0378">Hydrolase</keyword>
<dbReference type="Proteomes" id="UP000886998">
    <property type="component" value="Unassembled WGS sequence"/>
</dbReference>
<reference evidence="1" key="1">
    <citation type="submission" date="2020-08" db="EMBL/GenBank/DDBJ databases">
        <title>Multicomponent nature underlies the extraordinary mechanical properties of spider dragline silk.</title>
        <authorList>
            <person name="Kono N."/>
            <person name="Nakamura H."/>
            <person name="Mori M."/>
            <person name="Yoshida Y."/>
            <person name="Ohtoshi R."/>
            <person name="Malay A.D."/>
            <person name="Moran D.A.P."/>
            <person name="Tomita M."/>
            <person name="Numata K."/>
            <person name="Arakawa K."/>
        </authorList>
    </citation>
    <scope>NUCLEOTIDE SEQUENCE</scope>
</reference>
<dbReference type="AlphaFoldDB" id="A0A8X6XSQ1"/>
<keyword evidence="1" id="KW-0547">Nucleotide-binding</keyword>
<keyword evidence="1" id="KW-0067">ATP-binding</keyword>
<name>A0A8X6XSQ1_9ARAC</name>
<organism evidence="1 2">
    <name type="scientific">Trichonephila inaurata madagascariensis</name>
    <dbReference type="NCBI Taxonomy" id="2747483"/>
    <lineage>
        <taxon>Eukaryota</taxon>
        <taxon>Metazoa</taxon>
        <taxon>Ecdysozoa</taxon>
        <taxon>Arthropoda</taxon>
        <taxon>Chelicerata</taxon>
        <taxon>Arachnida</taxon>
        <taxon>Araneae</taxon>
        <taxon>Araneomorphae</taxon>
        <taxon>Entelegynae</taxon>
        <taxon>Araneoidea</taxon>
        <taxon>Nephilidae</taxon>
        <taxon>Trichonephila</taxon>
        <taxon>Trichonephila inaurata</taxon>
    </lineage>
</organism>
<proteinExistence type="predicted"/>
<dbReference type="GO" id="GO:0004386">
    <property type="term" value="F:helicase activity"/>
    <property type="evidence" value="ECO:0007669"/>
    <property type="project" value="UniProtKB-KW"/>
</dbReference>
<gene>
    <name evidence="1" type="primary">PIF1</name>
    <name evidence="1" type="ORF">TNIN_334341</name>
</gene>
<dbReference type="OrthoDB" id="6141723at2759"/>
<dbReference type="EMBL" id="BMAV01011828">
    <property type="protein sequence ID" value="GFY57970.1"/>
    <property type="molecule type" value="Genomic_DNA"/>
</dbReference>
<comment type="caution">
    <text evidence="1">The sequence shown here is derived from an EMBL/GenBank/DDBJ whole genome shotgun (WGS) entry which is preliminary data.</text>
</comment>
<accession>A0A8X6XSQ1</accession>
<sequence length="206" mass="23474">MTTANIDIAEGLVNGAVAKLSHFELDELNIDLQVWLLFPNNVGVKARRKVAGYASAKEIGREMVPINHRSATAPLNQNRSIHAKRNHFPLKPPFSLTIHKLQGGTFDEIIYKYCKAHSQTLVKLVLSRVMAQEGIPIIPTDGCQSFYHVRRNSEAMLPLRNQFTKLYTVHLTTIFPIKKSEVRLRLVYTERERGYQPSFFSNRDAD</sequence>
<evidence type="ECO:0000313" key="2">
    <source>
        <dbReference type="Proteomes" id="UP000886998"/>
    </source>
</evidence>
<evidence type="ECO:0000313" key="1">
    <source>
        <dbReference type="EMBL" id="GFY57970.1"/>
    </source>
</evidence>